<dbReference type="EMBL" id="CP017708">
    <property type="protein sequence ID" value="AOY81190.1"/>
    <property type="molecule type" value="Genomic_DNA"/>
</dbReference>
<evidence type="ECO:0000313" key="2">
    <source>
        <dbReference type="Proteomes" id="UP000176944"/>
    </source>
</evidence>
<dbReference type="Proteomes" id="UP000176944">
    <property type="component" value="Chromosome"/>
</dbReference>
<organism evidence="1 2">
    <name type="scientific">Moorena producens (strain JHB)</name>
    <dbReference type="NCBI Taxonomy" id="1454205"/>
    <lineage>
        <taxon>Bacteria</taxon>
        <taxon>Bacillati</taxon>
        <taxon>Cyanobacteriota</taxon>
        <taxon>Cyanophyceae</taxon>
        <taxon>Coleofasciculales</taxon>
        <taxon>Coleofasciculaceae</taxon>
        <taxon>Moorena</taxon>
    </lineage>
</organism>
<sequence length="87" mass="9905">MGYFTVERFNLGQKATRFAAKRDFVHRVQPDHLTTYQPANLTTFNLTTFNLPTCQPANLPTFNLPTCQPPLHRIALGEQPSNLLTFN</sequence>
<accession>A0A1D9G187</accession>
<protein>
    <submittedName>
        <fullName evidence="1">Uncharacterized protein</fullName>
    </submittedName>
</protein>
<gene>
    <name evidence="1" type="ORF">BJP36_16045</name>
</gene>
<name>A0A1D9G187_MOOP1</name>
<dbReference type="AlphaFoldDB" id="A0A1D9G187"/>
<proteinExistence type="predicted"/>
<reference evidence="2" key="1">
    <citation type="submission" date="2016-10" db="EMBL/GenBank/DDBJ databases">
        <title>Comparative genomics uncovers the prolific and rare metabolic potential of the cyanobacterial genus Moorea.</title>
        <authorList>
            <person name="Leao T."/>
            <person name="Castelao G."/>
            <person name="Korobeynikov A."/>
            <person name="Monroe E.A."/>
            <person name="Podell S."/>
            <person name="Glukhov E."/>
            <person name="Allen E."/>
            <person name="Gerwick W.H."/>
            <person name="Gerwick L."/>
        </authorList>
    </citation>
    <scope>NUCLEOTIDE SEQUENCE [LARGE SCALE GENOMIC DNA]</scope>
    <source>
        <strain evidence="2">JHB</strain>
    </source>
</reference>
<evidence type="ECO:0000313" key="1">
    <source>
        <dbReference type="EMBL" id="AOY81190.1"/>
    </source>
</evidence>